<reference evidence="2" key="1">
    <citation type="journal article" date="2022" name="Mol. Ecol. Resour.">
        <title>The genomes of chicory, endive, great burdock and yacon provide insights into Asteraceae palaeo-polyploidization history and plant inulin production.</title>
        <authorList>
            <person name="Fan W."/>
            <person name="Wang S."/>
            <person name="Wang H."/>
            <person name="Wang A."/>
            <person name="Jiang F."/>
            <person name="Liu H."/>
            <person name="Zhao H."/>
            <person name="Xu D."/>
            <person name="Zhang Y."/>
        </authorList>
    </citation>
    <scope>NUCLEOTIDE SEQUENCE [LARGE SCALE GENOMIC DNA]</scope>
    <source>
        <strain evidence="2">cv. Yunnan</strain>
    </source>
</reference>
<evidence type="ECO:0000313" key="2">
    <source>
        <dbReference type="Proteomes" id="UP001056120"/>
    </source>
</evidence>
<comment type="caution">
    <text evidence="1">The sequence shown here is derived from an EMBL/GenBank/DDBJ whole genome shotgun (WGS) entry which is preliminary data.</text>
</comment>
<accession>A0ACB9ELK4</accession>
<keyword evidence="2" id="KW-1185">Reference proteome</keyword>
<dbReference type="EMBL" id="CM042034">
    <property type="protein sequence ID" value="KAI3759923.1"/>
    <property type="molecule type" value="Genomic_DNA"/>
</dbReference>
<organism evidence="1 2">
    <name type="scientific">Smallanthus sonchifolius</name>
    <dbReference type="NCBI Taxonomy" id="185202"/>
    <lineage>
        <taxon>Eukaryota</taxon>
        <taxon>Viridiplantae</taxon>
        <taxon>Streptophyta</taxon>
        <taxon>Embryophyta</taxon>
        <taxon>Tracheophyta</taxon>
        <taxon>Spermatophyta</taxon>
        <taxon>Magnoliopsida</taxon>
        <taxon>eudicotyledons</taxon>
        <taxon>Gunneridae</taxon>
        <taxon>Pentapetalae</taxon>
        <taxon>asterids</taxon>
        <taxon>campanulids</taxon>
        <taxon>Asterales</taxon>
        <taxon>Asteraceae</taxon>
        <taxon>Asteroideae</taxon>
        <taxon>Heliantheae alliance</taxon>
        <taxon>Millerieae</taxon>
        <taxon>Smallanthus</taxon>
    </lineage>
</organism>
<gene>
    <name evidence="1" type="ORF">L1987_50310</name>
</gene>
<proteinExistence type="predicted"/>
<protein>
    <submittedName>
        <fullName evidence="1">Uncharacterized protein</fullName>
    </submittedName>
</protein>
<name>A0ACB9ELK4_9ASTR</name>
<dbReference type="Proteomes" id="UP001056120">
    <property type="component" value="Linkage Group LG17"/>
</dbReference>
<sequence length="125" mass="13780">MMMNPIVVVNTNFLAPNPVDLVIVKKLMSLSNGSFTVTNVNDNVMFKIKGKVMSLHERRVLLDVAGNPILSAKRSSNLQLKTSLDVLLAHNVEENVYDFKVKGSWFERSCTVCAGDGTTIIAQVK</sequence>
<reference evidence="1 2" key="2">
    <citation type="journal article" date="2022" name="Mol. Ecol. Resour.">
        <title>The genomes of chicory, endive, great burdock and yacon provide insights into Asteraceae paleo-polyploidization history and plant inulin production.</title>
        <authorList>
            <person name="Fan W."/>
            <person name="Wang S."/>
            <person name="Wang H."/>
            <person name="Wang A."/>
            <person name="Jiang F."/>
            <person name="Liu H."/>
            <person name="Zhao H."/>
            <person name="Xu D."/>
            <person name="Zhang Y."/>
        </authorList>
    </citation>
    <scope>NUCLEOTIDE SEQUENCE [LARGE SCALE GENOMIC DNA]</scope>
    <source>
        <strain evidence="2">cv. Yunnan</strain>
        <tissue evidence="1">Leaves</tissue>
    </source>
</reference>
<evidence type="ECO:0000313" key="1">
    <source>
        <dbReference type="EMBL" id="KAI3759923.1"/>
    </source>
</evidence>